<feature type="compositionally biased region" description="Basic residues" evidence="1">
    <location>
        <begin position="111"/>
        <end position="121"/>
    </location>
</feature>
<dbReference type="AlphaFoldDB" id="A0A6J4UJ63"/>
<sequence>GGRDVSGSSGLAGWHRVGGASVRGDAGVPCRGAVPLDESGAAGGRVRAVKYCGRACPRRAKGIPPPRLHRPRLAGRGRDPFRDRRPARLPSVTGPRSAPGRDQRPCSPTHRPPHLAIPKRL</sequence>
<feature type="compositionally biased region" description="Basic and acidic residues" evidence="1">
    <location>
        <begin position="76"/>
        <end position="86"/>
    </location>
</feature>
<name>A0A6J4UJ63_9BACT</name>
<dbReference type="EMBL" id="CADCWE010000199">
    <property type="protein sequence ID" value="CAA9552285.1"/>
    <property type="molecule type" value="Genomic_DNA"/>
</dbReference>
<feature type="region of interest" description="Disordered" evidence="1">
    <location>
        <begin position="56"/>
        <end position="121"/>
    </location>
</feature>
<evidence type="ECO:0000313" key="2">
    <source>
        <dbReference type="EMBL" id="CAA9552285.1"/>
    </source>
</evidence>
<protein>
    <submittedName>
        <fullName evidence="2">Uncharacterized protein</fullName>
    </submittedName>
</protein>
<gene>
    <name evidence="2" type="ORF">AVDCRST_MAG73-2979</name>
</gene>
<feature type="region of interest" description="Disordered" evidence="1">
    <location>
        <begin position="1"/>
        <end position="39"/>
    </location>
</feature>
<reference evidence="2" key="1">
    <citation type="submission" date="2020-02" db="EMBL/GenBank/DDBJ databases">
        <authorList>
            <person name="Meier V. D."/>
        </authorList>
    </citation>
    <scope>NUCLEOTIDE SEQUENCE</scope>
    <source>
        <strain evidence="2">AVDCRST_MAG73</strain>
    </source>
</reference>
<organism evidence="2">
    <name type="scientific">uncultured Thermomicrobiales bacterium</name>
    <dbReference type="NCBI Taxonomy" id="1645740"/>
    <lineage>
        <taxon>Bacteria</taxon>
        <taxon>Pseudomonadati</taxon>
        <taxon>Thermomicrobiota</taxon>
        <taxon>Thermomicrobia</taxon>
        <taxon>Thermomicrobiales</taxon>
        <taxon>environmental samples</taxon>
    </lineage>
</organism>
<accession>A0A6J4UJ63</accession>
<feature type="compositionally biased region" description="Basic residues" evidence="1">
    <location>
        <begin position="56"/>
        <end position="75"/>
    </location>
</feature>
<proteinExistence type="predicted"/>
<feature type="non-terminal residue" evidence="2">
    <location>
        <position position="1"/>
    </location>
</feature>
<evidence type="ECO:0000256" key="1">
    <source>
        <dbReference type="SAM" id="MobiDB-lite"/>
    </source>
</evidence>
<feature type="non-terminal residue" evidence="2">
    <location>
        <position position="121"/>
    </location>
</feature>